<dbReference type="OrthoDB" id="10027144at2759"/>
<dbReference type="PROSITE" id="PS50084">
    <property type="entry name" value="KH_TYPE_1"/>
    <property type="match status" value="2"/>
</dbReference>
<dbReference type="Gene3D" id="3.30.1370.10">
    <property type="entry name" value="K Homology domain, type 1"/>
    <property type="match status" value="2"/>
</dbReference>
<feature type="non-terminal residue" evidence="7">
    <location>
        <position position="364"/>
    </location>
</feature>
<proteinExistence type="predicted"/>
<dbReference type="InterPro" id="IPR057778">
    <property type="entry name" value="KH_Vigilin_N"/>
</dbReference>
<evidence type="ECO:0000259" key="6">
    <source>
        <dbReference type="SMART" id="SM00322"/>
    </source>
</evidence>
<name>A0A504Z3J8_FASGI</name>
<dbReference type="Pfam" id="PF00013">
    <property type="entry name" value="KH_1"/>
    <property type="match status" value="3"/>
</dbReference>
<feature type="domain" description="K Homology" evidence="6">
    <location>
        <begin position="234"/>
        <end position="300"/>
    </location>
</feature>
<dbReference type="GO" id="GO:0003729">
    <property type="term" value="F:mRNA binding"/>
    <property type="evidence" value="ECO:0007669"/>
    <property type="project" value="TreeGrafter"/>
</dbReference>
<evidence type="ECO:0000256" key="3">
    <source>
        <dbReference type="ARBA" id="ARBA00022737"/>
    </source>
</evidence>
<dbReference type="InterPro" id="IPR004087">
    <property type="entry name" value="KH_dom"/>
</dbReference>
<accession>A0A504Z3J8</accession>
<keyword evidence="2" id="KW-0963">Cytoplasm</keyword>
<evidence type="ECO:0000256" key="2">
    <source>
        <dbReference type="ARBA" id="ARBA00022490"/>
    </source>
</evidence>
<dbReference type="CDD" id="cd22408">
    <property type="entry name" value="KH-I_Vigilin_rpt4"/>
    <property type="match status" value="1"/>
</dbReference>
<evidence type="ECO:0000256" key="5">
    <source>
        <dbReference type="PROSITE-ProRule" id="PRU00117"/>
    </source>
</evidence>
<sequence>MHACAPLLQEPTSSGKINQDQEYPALLKGEKVLRKVKPDALLPAYHRAKITEVVEIPCEQRRYQNDDPQLAGRRYDAQSRICSEIVKETGVDINLTCSKTNTLTIVLTGQPDKVVAAKRSLIAELQQQINVPPPAVQGSVITITGKREGVIEAAAELQRIHEEAKLCKTIPVRVKRSQHRLVFGPRGSGLAEILGETGVSVELPTDPTSEEIILRGKPEDLGRALTMVYERAESSTVEEIHCPNRFHKLLIGKRGSALNELVSGYERVHIEFGEHQDKILLEGPPEEVGFVMERLKSRIAELEASVAMGKIRVDPKYFRHIVGRQGATILKWRENKVQIHLPSFEKGDHLAADEIVIEGDPQGV</sequence>
<organism evidence="7 8">
    <name type="scientific">Fasciola gigantica</name>
    <name type="common">Giant liver fluke</name>
    <dbReference type="NCBI Taxonomy" id="46835"/>
    <lineage>
        <taxon>Eukaryota</taxon>
        <taxon>Metazoa</taxon>
        <taxon>Spiralia</taxon>
        <taxon>Lophotrochozoa</taxon>
        <taxon>Platyhelminthes</taxon>
        <taxon>Trematoda</taxon>
        <taxon>Digenea</taxon>
        <taxon>Plagiorchiida</taxon>
        <taxon>Echinostomata</taxon>
        <taxon>Echinostomatoidea</taxon>
        <taxon>Fasciolidae</taxon>
        <taxon>Fasciola</taxon>
    </lineage>
</organism>
<evidence type="ECO:0000313" key="8">
    <source>
        <dbReference type="Proteomes" id="UP000316759"/>
    </source>
</evidence>
<comment type="caution">
    <text evidence="7">The sequence shown here is derived from an EMBL/GenBank/DDBJ whole genome shotgun (WGS) entry which is preliminary data.</text>
</comment>
<dbReference type="PANTHER" id="PTHR10627:SF31">
    <property type="entry name" value="DODECA-SATELLITE-BINDING PROTEIN 1, ISOFORM A"/>
    <property type="match status" value="1"/>
</dbReference>
<dbReference type="PANTHER" id="PTHR10627">
    <property type="entry name" value="SCP160"/>
    <property type="match status" value="1"/>
</dbReference>
<feature type="domain" description="K Homology" evidence="6">
    <location>
        <begin position="99"/>
        <end position="162"/>
    </location>
</feature>
<evidence type="ECO:0000256" key="4">
    <source>
        <dbReference type="ARBA" id="ARBA00022884"/>
    </source>
</evidence>
<comment type="subcellular location">
    <subcellularLocation>
        <location evidence="1">Cytoplasm</location>
    </subcellularLocation>
</comment>
<dbReference type="STRING" id="46835.A0A504Z3J8"/>
<keyword evidence="8" id="KW-1185">Reference proteome</keyword>
<gene>
    <name evidence="7" type="ORF">FGIG_12272</name>
</gene>
<protein>
    <submittedName>
        <fullName evidence="7">Vigilin</fullName>
    </submittedName>
</protein>
<keyword evidence="4 5" id="KW-0694">RNA-binding</keyword>
<dbReference type="Proteomes" id="UP000316759">
    <property type="component" value="Unassembled WGS sequence"/>
</dbReference>
<evidence type="ECO:0000256" key="1">
    <source>
        <dbReference type="ARBA" id="ARBA00004496"/>
    </source>
</evidence>
<dbReference type="AlphaFoldDB" id="A0A504Z3J8"/>
<feature type="domain" description="K Homology" evidence="6">
    <location>
        <begin position="164"/>
        <end position="233"/>
    </location>
</feature>
<evidence type="ECO:0000313" key="7">
    <source>
        <dbReference type="EMBL" id="TPP67305.1"/>
    </source>
</evidence>
<dbReference type="InterPro" id="IPR004088">
    <property type="entry name" value="KH_dom_type_1"/>
</dbReference>
<reference evidence="7 8" key="1">
    <citation type="submission" date="2019-04" db="EMBL/GenBank/DDBJ databases">
        <title>Annotation for the trematode Fasciola gigantica.</title>
        <authorList>
            <person name="Choi Y.-J."/>
        </authorList>
    </citation>
    <scope>NUCLEOTIDE SEQUENCE [LARGE SCALE GENOMIC DNA]</scope>
    <source>
        <strain evidence="7">Uganda_cow_1</strain>
    </source>
</reference>
<dbReference type="SMART" id="SM00322">
    <property type="entry name" value="KH"/>
    <property type="match status" value="3"/>
</dbReference>
<keyword evidence="3" id="KW-0677">Repeat</keyword>
<dbReference type="InterPro" id="IPR036612">
    <property type="entry name" value="KH_dom_type_1_sf"/>
</dbReference>
<dbReference type="Pfam" id="PF24668">
    <property type="entry name" value="KH_Vigilin"/>
    <property type="match status" value="1"/>
</dbReference>
<dbReference type="SUPFAM" id="SSF54791">
    <property type="entry name" value="Eukaryotic type KH-domain (KH-domain type I)"/>
    <property type="match status" value="3"/>
</dbReference>
<dbReference type="CDD" id="cd22409">
    <property type="entry name" value="KH-I_Vigilin_rpt5"/>
    <property type="match status" value="1"/>
</dbReference>
<dbReference type="EMBL" id="SUNJ01000834">
    <property type="protein sequence ID" value="TPP67305.1"/>
    <property type="molecule type" value="Genomic_DNA"/>
</dbReference>